<proteinExistence type="predicted"/>
<organism evidence="1 2">
    <name type="scientific">Candidatus Woykebacteria bacterium RBG_13_40_15</name>
    <dbReference type="NCBI Taxonomy" id="1802593"/>
    <lineage>
        <taxon>Bacteria</taxon>
        <taxon>Candidatus Woykeibacteriota</taxon>
    </lineage>
</organism>
<evidence type="ECO:0000313" key="1">
    <source>
        <dbReference type="EMBL" id="OGY22896.1"/>
    </source>
</evidence>
<gene>
    <name evidence="1" type="ORF">A2172_03075</name>
</gene>
<comment type="caution">
    <text evidence="1">The sequence shown here is derived from an EMBL/GenBank/DDBJ whole genome shotgun (WGS) entry which is preliminary data.</text>
</comment>
<dbReference type="Proteomes" id="UP000176631">
    <property type="component" value="Unassembled WGS sequence"/>
</dbReference>
<reference evidence="1 2" key="1">
    <citation type="journal article" date="2016" name="Nat. Commun.">
        <title>Thousands of microbial genomes shed light on interconnected biogeochemical processes in an aquifer system.</title>
        <authorList>
            <person name="Anantharaman K."/>
            <person name="Brown C.T."/>
            <person name="Hug L.A."/>
            <person name="Sharon I."/>
            <person name="Castelle C.J."/>
            <person name="Probst A.J."/>
            <person name="Thomas B.C."/>
            <person name="Singh A."/>
            <person name="Wilkins M.J."/>
            <person name="Karaoz U."/>
            <person name="Brodie E.L."/>
            <person name="Williams K.H."/>
            <person name="Hubbard S.S."/>
            <person name="Banfield J.F."/>
        </authorList>
    </citation>
    <scope>NUCLEOTIDE SEQUENCE [LARGE SCALE GENOMIC DNA]</scope>
</reference>
<dbReference type="PROSITE" id="PS51257">
    <property type="entry name" value="PROKAR_LIPOPROTEIN"/>
    <property type="match status" value="1"/>
</dbReference>
<accession>A0A1G1W5D6</accession>
<protein>
    <submittedName>
        <fullName evidence="1">Uncharacterized protein</fullName>
    </submittedName>
</protein>
<evidence type="ECO:0000313" key="2">
    <source>
        <dbReference type="Proteomes" id="UP000176631"/>
    </source>
</evidence>
<dbReference type="EMBL" id="MHCP01000030">
    <property type="protein sequence ID" value="OGY22896.1"/>
    <property type="molecule type" value="Genomic_DNA"/>
</dbReference>
<sequence length="283" mass="31508">MRTLLAGFSLILMAAALVGCGCDSSKASMPKTSEGRLAQAKELIIKEVEGKIPEPNREVTIDYTDNIMSVTAAISGEFQDSDGWWKKGATITVTWPGGSNPVPSPLSEFKMLPDEAKRRDEIIRLRDVLEAFDRMGLTPLAPKFITTEESSNPNMRGRGYEDERILAIPIQVENPTQEAHKVEVYVSFDTFLPPTDPVDESRCGEASGLPILHWYPPETVEGNWEFEIQPGSQTVNIEYGLILSTDFLCMETEVREFHLVSIDGFEEPSDVKLRISKLENEAP</sequence>
<name>A0A1G1W5D6_9BACT</name>
<dbReference type="AlphaFoldDB" id="A0A1G1W5D6"/>